<evidence type="ECO:0000313" key="4">
    <source>
        <dbReference type="Proteomes" id="UP001219355"/>
    </source>
</evidence>
<dbReference type="AlphaFoldDB" id="A0AAF0DID6"/>
<organism evidence="3 4">
    <name type="scientific">Emydomyces testavorans</name>
    <dbReference type="NCBI Taxonomy" id="2070801"/>
    <lineage>
        <taxon>Eukaryota</taxon>
        <taxon>Fungi</taxon>
        <taxon>Dikarya</taxon>
        <taxon>Ascomycota</taxon>
        <taxon>Pezizomycotina</taxon>
        <taxon>Eurotiomycetes</taxon>
        <taxon>Eurotiomycetidae</taxon>
        <taxon>Onygenales</taxon>
        <taxon>Nannizziopsiaceae</taxon>
        <taxon>Emydomyces</taxon>
    </lineage>
</organism>
<dbReference type="InterPro" id="IPR013320">
    <property type="entry name" value="ConA-like_dom_sf"/>
</dbReference>
<evidence type="ECO:0000256" key="1">
    <source>
        <dbReference type="SAM" id="MobiDB-lite"/>
    </source>
</evidence>
<feature type="region of interest" description="Disordered" evidence="1">
    <location>
        <begin position="181"/>
        <end position="225"/>
    </location>
</feature>
<dbReference type="Pfam" id="PF00722">
    <property type="entry name" value="Glyco_hydro_16"/>
    <property type="match status" value="1"/>
</dbReference>
<dbReference type="GO" id="GO:0031505">
    <property type="term" value="P:fungal-type cell wall organization"/>
    <property type="evidence" value="ECO:0007669"/>
    <property type="project" value="TreeGrafter"/>
</dbReference>
<dbReference type="Gene3D" id="2.60.120.200">
    <property type="match status" value="1"/>
</dbReference>
<accession>A0AAF0DID6</accession>
<proteinExistence type="predicted"/>
<evidence type="ECO:0000259" key="2">
    <source>
        <dbReference type="PROSITE" id="PS51762"/>
    </source>
</evidence>
<dbReference type="GO" id="GO:0016757">
    <property type="term" value="F:glycosyltransferase activity"/>
    <property type="evidence" value="ECO:0007669"/>
    <property type="project" value="TreeGrafter"/>
</dbReference>
<feature type="domain" description="GH16" evidence="2">
    <location>
        <begin position="1"/>
        <end position="156"/>
    </location>
</feature>
<feature type="region of interest" description="Disordered" evidence="1">
    <location>
        <begin position="254"/>
        <end position="329"/>
    </location>
</feature>
<dbReference type="GO" id="GO:0042972">
    <property type="term" value="F:licheninase activity"/>
    <property type="evidence" value="ECO:0007669"/>
    <property type="project" value="UniProtKB-EC"/>
</dbReference>
<reference evidence="3" key="1">
    <citation type="submission" date="2023-03" db="EMBL/GenBank/DDBJ databases">
        <title>Emydomyces testavorans Genome Sequence.</title>
        <authorList>
            <person name="Hoyer L."/>
        </authorList>
    </citation>
    <scope>NUCLEOTIDE SEQUENCE</scope>
    <source>
        <strain evidence="3">16-2883</strain>
    </source>
</reference>
<dbReference type="InterPro" id="IPR050546">
    <property type="entry name" value="Glycosyl_Hydrlase_16"/>
</dbReference>
<dbReference type="CDD" id="cd02183">
    <property type="entry name" value="GH16_fungal_CRH1_transglycosylase"/>
    <property type="match status" value="1"/>
</dbReference>
<feature type="compositionally biased region" description="Low complexity" evidence="1">
    <location>
        <begin position="260"/>
        <end position="293"/>
    </location>
</feature>
<dbReference type="PROSITE" id="PS51762">
    <property type="entry name" value="GH16_2"/>
    <property type="match status" value="1"/>
</dbReference>
<protein>
    <submittedName>
        <fullName evidence="3">Transglycosylase</fullName>
        <ecNumber evidence="3">3.2.1.73</ecNumber>
    </submittedName>
</protein>
<sequence>MFGHVEVEMKAAPGTGIVSSVVLQSDCLDEIDWEWVGGNNGQVQSNFFGKGHTETYDRAVWHPNPGNHDGFHKYAIDWTSDHIDFYVDGNKVRTVTPNDGNARGQFPQTPMYIKLGIWAGGDPSNAPGTIQWAGGKTDFAAGPYTMQVKNVVVTDYSTGKEYRYRDQSGNWQSIEAVGGSVRGSGTPGSGPQVQSSIPPAEATIDPTKGMPHTSTSTFRSPSVYPWIPPNPSTTLNTARTSITGIAGLPSGWLITDSGRPSSPSTASVTSPAISSSLPSSSGSPSSGAPNNPSTAPPSRPTGNNGSTLATSRVPPTSGGGANPSTTVAPGNAAARIASPYYGLAAICCMMGLVVLL</sequence>
<dbReference type="SUPFAM" id="SSF49899">
    <property type="entry name" value="Concanavalin A-like lectins/glucanases"/>
    <property type="match status" value="1"/>
</dbReference>
<dbReference type="GO" id="GO:0009277">
    <property type="term" value="C:fungal-type cell wall"/>
    <property type="evidence" value="ECO:0007669"/>
    <property type="project" value="TreeGrafter"/>
</dbReference>
<dbReference type="EC" id="3.2.1.73" evidence="3"/>
<keyword evidence="4" id="KW-1185">Reference proteome</keyword>
<dbReference type="PANTHER" id="PTHR10963:SF68">
    <property type="entry name" value="GLYCOSIDASE CRH1-RELATED"/>
    <property type="match status" value="1"/>
</dbReference>
<dbReference type="GO" id="GO:0005975">
    <property type="term" value="P:carbohydrate metabolic process"/>
    <property type="evidence" value="ECO:0007669"/>
    <property type="project" value="InterPro"/>
</dbReference>
<dbReference type="EMBL" id="CP120628">
    <property type="protein sequence ID" value="WEW58056.1"/>
    <property type="molecule type" value="Genomic_DNA"/>
</dbReference>
<evidence type="ECO:0000313" key="3">
    <source>
        <dbReference type="EMBL" id="WEW58056.1"/>
    </source>
</evidence>
<name>A0AAF0DID6_9EURO</name>
<dbReference type="InterPro" id="IPR000757">
    <property type="entry name" value="Beta-glucanase-like"/>
</dbReference>
<dbReference type="PANTHER" id="PTHR10963">
    <property type="entry name" value="GLYCOSYL HYDROLASE-RELATED"/>
    <property type="match status" value="1"/>
</dbReference>
<keyword evidence="3" id="KW-0326">Glycosidase</keyword>
<gene>
    <name evidence="3" type="primary">CRH1</name>
    <name evidence="3" type="ORF">PRK78_003523</name>
</gene>
<dbReference type="Proteomes" id="UP001219355">
    <property type="component" value="Chromosome 2"/>
</dbReference>
<keyword evidence="3" id="KW-0378">Hydrolase</keyword>
<feature type="compositionally biased region" description="Polar residues" evidence="1">
    <location>
        <begin position="302"/>
        <end position="314"/>
    </location>
</feature>